<accession>A0A399RSZ3</accession>
<name>A0A399RSZ3_9BACT</name>
<reference evidence="2" key="1">
    <citation type="submission" date="2018-08" db="EMBL/GenBank/DDBJ databases">
        <title>Mucilaginibacter sp. MYSH2.</title>
        <authorList>
            <person name="Seo T."/>
        </authorList>
    </citation>
    <scope>NUCLEOTIDE SEQUENCE [LARGE SCALE GENOMIC DNA]</scope>
    <source>
        <strain evidence="2">KIRAN</strain>
    </source>
</reference>
<dbReference type="AlphaFoldDB" id="A0A399RSZ3"/>
<dbReference type="Proteomes" id="UP000266005">
    <property type="component" value="Unassembled WGS sequence"/>
</dbReference>
<dbReference type="EMBL" id="QWGE01000006">
    <property type="protein sequence ID" value="RIJ33981.1"/>
    <property type="molecule type" value="Genomic_DNA"/>
</dbReference>
<protein>
    <submittedName>
        <fullName evidence="1">Uncharacterized protein</fullName>
    </submittedName>
</protein>
<organism evidence="1 2">
    <name type="scientific">Pontibacter oryzae</name>
    <dbReference type="NCBI Taxonomy" id="2304593"/>
    <lineage>
        <taxon>Bacteria</taxon>
        <taxon>Pseudomonadati</taxon>
        <taxon>Bacteroidota</taxon>
        <taxon>Cytophagia</taxon>
        <taxon>Cytophagales</taxon>
        <taxon>Hymenobacteraceae</taxon>
        <taxon>Pontibacter</taxon>
    </lineage>
</organism>
<sequence>MPKYDGTEGAAIELNTAAQWTKNYREKISSENHDGQKIKAHFFGREILQEILDQEGCMGIRMYHANNDDGQKQIILVGATAEGEDMVDGTIADFSKVCPPDCVLSKLNG</sequence>
<evidence type="ECO:0000313" key="1">
    <source>
        <dbReference type="EMBL" id="RIJ33981.1"/>
    </source>
</evidence>
<gene>
    <name evidence="1" type="ORF">D1627_16515</name>
</gene>
<comment type="caution">
    <text evidence="1">The sequence shown here is derived from an EMBL/GenBank/DDBJ whole genome shotgun (WGS) entry which is preliminary data.</text>
</comment>
<keyword evidence="2" id="KW-1185">Reference proteome</keyword>
<dbReference type="OrthoDB" id="661524at2"/>
<evidence type="ECO:0000313" key="2">
    <source>
        <dbReference type="Proteomes" id="UP000266005"/>
    </source>
</evidence>
<proteinExistence type="predicted"/>
<dbReference type="RefSeq" id="WP_119433391.1">
    <property type="nucleotide sequence ID" value="NZ_QWGE01000006.1"/>
</dbReference>